<evidence type="ECO:0000313" key="2">
    <source>
        <dbReference type="Proteomes" id="UP000479710"/>
    </source>
</evidence>
<evidence type="ECO:0000313" key="1">
    <source>
        <dbReference type="EMBL" id="KAF0897746.1"/>
    </source>
</evidence>
<proteinExistence type="predicted"/>
<accession>A0A6G1CC90</accession>
<gene>
    <name evidence="1" type="ORF">E2562_000458</name>
</gene>
<protein>
    <submittedName>
        <fullName evidence="1">Uncharacterized protein</fullName>
    </submittedName>
</protein>
<dbReference type="EMBL" id="SPHZ02000009">
    <property type="protein sequence ID" value="KAF0897746.1"/>
    <property type="molecule type" value="Genomic_DNA"/>
</dbReference>
<comment type="caution">
    <text evidence="1">The sequence shown here is derived from an EMBL/GenBank/DDBJ whole genome shotgun (WGS) entry which is preliminary data.</text>
</comment>
<keyword evidence="2" id="KW-1185">Reference proteome</keyword>
<organism evidence="1 2">
    <name type="scientific">Oryza meyeriana var. granulata</name>
    <dbReference type="NCBI Taxonomy" id="110450"/>
    <lineage>
        <taxon>Eukaryota</taxon>
        <taxon>Viridiplantae</taxon>
        <taxon>Streptophyta</taxon>
        <taxon>Embryophyta</taxon>
        <taxon>Tracheophyta</taxon>
        <taxon>Spermatophyta</taxon>
        <taxon>Magnoliopsida</taxon>
        <taxon>Liliopsida</taxon>
        <taxon>Poales</taxon>
        <taxon>Poaceae</taxon>
        <taxon>BOP clade</taxon>
        <taxon>Oryzoideae</taxon>
        <taxon>Oryzeae</taxon>
        <taxon>Oryzinae</taxon>
        <taxon>Oryza</taxon>
        <taxon>Oryza meyeriana</taxon>
    </lineage>
</organism>
<dbReference type="Proteomes" id="UP000479710">
    <property type="component" value="Unassembled WGS sequence"/>
</dbReference>
<dbReference type="AlphaFoldDB" id="A0A6G1CC90"/>
<sequence>MASTIASSWAPWLSVMVGSRWEYRRLLISSSIVSSSTSSNCCPGPVASLELGRGRGEMLGNESFATCGTNKLHFLEKE</sequence>
<name>A0A6G1CC90_9ORYZ</name>
<reference evidence="1 2" key="1">
    <citation type="submission" date="2019-11" db="EMBL/GenBank/DDBJ databases">
        <title>Whole genome sequence of Oryza granulata.</title>
        <authorList>
            <person name="Li W."/>
        </authorList>
    </citation>
    <scope>NUCLEOTIDE SEQUENCE [LARGE SCALE GENOMIC DNA]</scope>
    <source>
        <strain evidence="2">cv. Menghai</strain>
        <tissue evidence="1">Leaf</tissue>
    </source>
</reference>